<protein>
    <recommendedName>
        <fullName evidence="1">Carboxymuconolactone decarboxylase-like domain-containing protein</fullName>
    </recommendedName>
</protein>
<dbReference type="PANTHER" id="PTHR33930">
    <property type="entry name" value="ALKYL HYDROPEROXIDE REDUCTASE AHPD"/>
    <property type="match status" value="1"/>
</dbReference>
<sequence>MPYYSVHKRPDSKLTDEQTKLKQALTSAGQEWSQTWHNILVLDPAYFSAYLRLRSVPTLKRKLPHKVQELILLACDASCTHMYEPGIKAHTANALHAGASKEEVMETLELTSVLGVHSLSVGVPLLEEVLAEKGQSFPHDLSEQQLKLKADFQTKRGYWNTSWDSVLRASPDFFEAYTAFSSVPFQADTHNHLDAKTRELIFCAIDCATTHLFAAGLKLHIRNAIELGATREEIMEVFELAALMGVHSVQKGADVLMEELVHEGRK</sequence>
<dbReference type="InterPro" id="IPR003779">
    <property type="entry name" value="CMD-like"/>
</dbReference>
<evidence type="ECO:0000313" key="2">
    <source>
        <dbReference type="EMBL" id="KAK5107993.1"/>
    </source>
</evidence>
<comment type="caution">
    <text evidence="2">The sequence shown here is derived from an EMBL/GenBank/DDBJ whole genome shotgun (WGS) entry which is preliminary data.</text>
</comment>
<dbReference type="InterPro" id="IPR029032">
    <property type="entry name" value="AhpD-like"/>
</dbReference>
<dbReference type="Gene3D" id="1.20.1290.10">
    <property type="entry name" value="AhpD-like"/>
    <property type="match status" value="1"/>
</dbReference>
<evidence type="ECO:0000259" key="1">
    <source>
        <dbReference type="Pfam" id="PF02627"/>
    </source>
</evidence>
<dbReference type="GO" id="GO:0051920">
    <property type="term" value="F:peroxiredoxin activity"/>
    <property type="evidence" value="ECO:0007669"/>
    <property type="project" value="InterPro"/>
</dbReference>
<dbReference type="Pfam" id="PF02627">
    <property type="entry name" value="CMD"/>
    <property type="match status" value="2"/>
</dbReference>
<dbReference type="EMBL" id="JAVRRL010000099">
    <property type="protein sequence ID" value="KAK5107993.1"/>
    <property type="molecule type" value="Genomic_DNA"/>
</dbReference>
<dbReference type="PANTHER" id="PTHR33930:SF2">
    <property type="entry name" value="BLR3452 PROTEIN"/>
    <property type="match status" value="1"/>
</dbReference>
<organism evidence="2 3">
    <name type="scientific">Meristemomyces frigidus</name>
    <dbReference type="NCBI Taxonomy" id="1508187"/>
    <lineage>
        <taxon>Eukaryota</taxon>
        <taxon>Fungi</taxon>
        <taxon>Dikarya</taxon>
        <taxon>Ascomycota</taxon>
        <taxon>Pezizomycotina</taxon>
        <taxon>Dothideomycetes</taxon>
        <taxon>Dothideomycetidae</taxon>
        <taxon>Mycosphaerellales</taxon>
        <taxon>Teratosphaeriaceae</taxon>
        <taxon>Meristemomyces</taxon>
    </lineage>
</organism>
<dbReference type="AlphaFoldDB" id="A0AAN7THQ4"/>
<dbReference type="Proteomes" id="UP001310890">
    <property type="component" value="Unassembled WGS sequence"/>
</dbReference>
<evidence type="ECO:0000313" key="3">
    <source>
        <dbReference type="Proteomes" id="UP001310890"/>
    </source>
</evidence>
<feature type="domain" description="Carboxymuconolactone decarboxylase-like" evidence="1">
    <location>
        <begin position="171"/>
        <end position="244"/>
    </location>
</feature>
<reference evidence="2" key="1">
    <citation type="submission" date="2023-08" db="EMBL/GenBank/DDBJ databases">
        <title>Black Yeasts Isolated from many extreme environments.</title>
        <authorList>
            <person name="Coleine C."/>
            <person name="Stajich J.E."/>
            <person name="Selbmann L."/>
        </authorList>
    </citation>
    <scope>NUCLEOTIDE SEQUENCE</scope>
    <source>
        <strain evidence="2">CCFEE 5401</strain>
    </source>
</reference>
<gene>
    <name evidence="2" type="ORF">LTR62_008887</name>
</gene>
<proteinExistence type="predicted"/>
<name>A0AAN7THQ4_9PEZI</name>
<feature type="domain" description="Carboxymuconolactone decarboxylase-like" evidence="1">
    <location>
        <begin position="44"/>
        <end position="111"/>
    </location>
</feature>
<accession>A0AAN7THQ4</accession>
<dbReference type="SUPFAM" id="SSF69118">
    <property type="entry name" value="AhpD-like"/>
    <property type="match status" value="1"/>
</dbReference>